<protein>
    <submittedName>
        <fullName evidence="3">Type 1 glutamine amidotransferase domain-containing protein</fullName>
    </submittedName>
</protein>
<organism evidence="3 4">
    <name type="scientific">Novosphingobium aquae</name>
    <dbReference type="NCBI Taxonomy" id="3133435"/>
    <lineage>
        <taxon>Bacteria</taxon>
        <taxon>Pseudomonadati</taxon>
        <taxon>Pseudomonadota</taxon>
        <taxon>Alphaproteobacteria</taxon>
        <taxon>Sphingomonadales</taxon>
        <taxon>Sphingomonadaceae</taxon>
        <taxon>Novosphingobium</taxon>
    </lineage>
</organism>
<keyword evidence="4" id="KW-1185">Reference proteome</keyword>
<dbReference type="PANTHER" id="PTHR42733:SF12">
    <property type="entry name" value="PROTEINASE"/>
    <property type="match status" value="1"/>
</dbReference>
<reference evidence="3 4" key="1">
    <citation type="submission" date="2024-03" db="EMBL/GenBank/DDBJ databases">
        <authorList>
            <person name="Jo J.-H."/>
        </authorList>
    </citation>
    <scope>NUCLEOTIDE SEQUENCE [LARGE SCALE GENOMIC DNA]</scope>
    <source>
        <strain evidence="3 4">AS3R-12</strain>
    </source>
</reference>
<accession>A0ABU8S3J5</accession>
<feature type="domain" description="DJ-1/PfpI" evidence="2">
    <location>
        <begin position="3"/>
        <end position="170"/>
    </location>
</feature>
<comment type="similarity">
    <text evidence="1">Belongs to the peptidase C56 family.</text>
</comment>
<dbReference type="EMBL" id="JBBHJY010000001">
    <property type="protein sequence ID" value="MEJ6008522.1"/>
    <property type="molecule type" value="Genomic_DNA"/>
</dbReference>
<name>A0ABU8S3J5_9SPHN</name>
<dbReference type="PROSITE" id="PS51276">
    <property type="entry name" value="PEPTIDASE_C56_PFPI"/>
    <property type="match status" value="1"/>
</dbReference>
<dbReference type="InterPro" id="IPR002818">
    <property type="entry name" value="DJ-1/PfpI"/>
</dbReference>
<dbReference type="NCBIfam" id="TIGR01382">
    <property type="entry name" value="PfpI"/>
    <property type="match status" value="1"/>
</dbReference>
<keyword evidence="3" id="KW-0315">Glutamine amidotransferase</keyword>
<dbReference type="Pfam" id="PF01965">
    <property type="entry name" value="DJ-1_PfpI"/>
    <property type="match status" value="1"/>
</dbReference>
<evidence type="ECO:0000313" key="3">
    <source>
        <dbReference type="EMBL" id="MEJ6008522.1"/>
    </source>
</evidence>
<evidence type="ECO:0000256" key="1">
    <source>
        <dbReference type="ARBA" id="ARBA00008542"/>
    </source>
</evidence>
<dbReference type="CDD" id="cd03134">
    <property type="entry name" value="GATase1_PfpI_like"/>
    <property type="match status" value="1"/>
</dbReference>
<comment type="caution">
    <text evidence="3">The sequence shown here is derived from an EMBL/GenBank/DDBJ whole genome shotgun (WGS) entry which is preliminary data.</text>
</comment>
<evidence type="ECO:0000259" key="2">
    <source>
        <dbReference type="Pfam" id="PF01965"/>
    </source>
</evidence>
<proteinExistence type="inferred from homology"/>
<dbReference type="PANTHER" id="PTHR42733">
    <property type="entry name" value="DJ-1 PROTEIN"/>
    <property type="match status" value="1"/>
</dbReference>
<dbReference type="InterPro" id="IPR006286">
    <property type="entry name" value="C56_PfpI-like"/>
</dbReference>
<gene>
    <name evidence="3" type="ORF">WG900_01165</name>
</gene>
<dbReference type="InterPro" id="IPR029062">
    <property type="entry name" value="Class_I_gatase-like"/>
</dbReference>
<dbReference type="SUPFAM" id="SSF52317">
    <property type="entry name" value="Class I glutamine amidotransferase-like"/>
    <property type="match status" value="1"/>
</dbReference>
<dbReference type="Proteomes" id="UP001379235">
    <property type="component" value="Unassembled WGS sequence"/>
</dbReference>
<dbReference type="RefSeq" id="WP_339964085.1">
    <property type="nucleotide sequence ID" value="NZ_JBBHJY010000001.1"/>
</dbReference>
<evidence type="ECO:0000313" key="4">
    <source>
        <dbReference type="Proteomes" id="UP001379235"/>
    </source>
</evidence>
<sequence>MTKRILIIATDGFEQSELIEPKKALEAEGFETVVASIKPGKIRGWSDKDWGESVTVDALLDDVEAEEFDALLIPGGQMNPDILRMQPRAIELVEDFDEAEKPIAAICHGPWLLVEADIIDGRRVTGWPSIRTDLENAGAEVFDEQVVVDGHIITSRMPGDIPAFNEALIAAINEADDEDEDERENEAEEA</sequence>
<dbReference type="Gene3D" id="3.40.50.880">
    <property type="match status" value="1"/>
</dbReference>